<dbReference type="GO" id="GO:0006508">
    <property type="term" value="P:proteolysis"/>
    <property type="evidence" value="ECO:0007669"/>
    <property type="project" value="UniProtKB-KW"/>
</dbReference>
<evidence type="ECO:0000259" key="9">
    <source>
        <dbReference type="Pfam" id="PF01432"/>
    </source>
</evidence>
<keyword evidence="5 7" id="KW-0862">Zinc</keyword>
<comment type="similarity">
    <text evidence="1 7">Belongs to the peptidase M3 family.</text>
</comment>
<evidence type="ECO:0000256" key="8">
    <source>
        <dbReference type="SAM" id="SignalP"/>
    </source>
</evidence>
<dbReference type="Pfam" id="PF01432">
    <property type="entry name" value="Peptidase_M3"/>
    <property type="match status" value="1"/>
</dbReference>
<sequence length="686" mass="76258">MTLVRTLAVAALCSSALSPLAASAQDPLHAWTGGADPAGLERWVNARLAQEKADVDKLVAVKGARTIDNTVRPYDDALNELALAGNEAYLMYSVGDSAPLRDKGQELVSKVSSATTDLNLNQQVYRALAAVPLPTSDPATKHYIERALLEYRLAGVDKDDATRAKIRGLQDKITESSLIFGRNVADGKLEVSATKAELDGLPEDYIVRHKPNASGVYTLNTDSPDSTPVFNFATSPDLRKRMYLSYNQRAYPKNTSVLKSILETRQELATTLGYKTFADLAMADQMMGSASNLKTFLEQVDTTSRTVSDKEYKLLFAFAETRQPGLKSIPASDGNYWAEQYRRAKYDFDAQSVRPYFPYMPVQEGILTTAAHLFHVEFKAVPDAKTWHPSVSTYDVFDAVAGDHKKLGRIYLDMHPREGKDKWFSSAPVVPGINGKQLPEGALICNFPGGEPGDPGLMEYSDVVTFFHEFGHLMHHILGGQGQWSNAGGFNVEGDFVEAPSQMLEEMFRDRGILSAFAKNYKTGEVIPAALVEKMNAAGAYGRGRWVQSQLLYSTFALQVHDRPPTQIDFDSLWREDFGRFSQLQFVDGNRFYDSFTHLTGYSSNYYTYMLDKVIAVDFFSKFDRSNLLGGPAAMRYRKTVLEPGAAKPATELVKDFLGREQSLDALKTWMNEEFETSDTKMAVQR</sequence>
<dbReference type="InterPro" id="IPR045090">
    <property type="entry name" value="Pept_M3A_M3B"/>
</dbReference>
<dbReference type="GO" id="GO:0004222">
    <property type="term" value="F:metalloendopeptidase activity"/>
    <property type="evidence" value="ECO:0007669"/>
    <property type="project" value="InterPro"/>
</dbReference>
<evidence type="ECO:0000313" key="11">
    <source>
        <dbReference type="Proteomes" id="UP000292958"/>
    </source>
</evidence>
<gene>
    <name evidence="10" type="ORF">BDD14_3049</name>
</gene>
<keyword evidence="11" id="KW-1185">Reference proteome</keyword>
<evidence type="ECO:0000256" key="2">
    <source>
        <dbReference type="ARBA" id="ARBA00022670"/>
    </source>
</evidence>
<dbReference type="InterPro" id="IPR024077">
    <property type="entry name" value="Neurolysin/TOP_dom2"/>
</dbReference>
<proteinExistence type="inferred from homology"/>
<evidence type="ECO:0000256" key="1">
    <source>
        <dbReference type="ARBA" id="ARBA00006040"/>
    </source>
</evidence>
<keyword evidence="4 7" id="KW-0378">Hydrolase</keyword>
<dbReference type="OrthoDB" id="9773538at2"/>
<accession>A0A4Q7YWQ8</accession>
<dbReference type="EMBL" id="SHKW01000001">
    <property type="protein sequence ID" value="RZU41525.1"/>
    <property type="molecule type" value="Genomic_DNA"/>
</dbReference>
<dbReference type="GO" id="GO:0006518">
    <property type="term" value="P:peptide metabolic process"/>
    <property type="evidence" value="ECO:0007669"/>
    <property type="project" value="TreeGrafter"/>
</dbReference>
<keyword evidence="2 7" id="KW-0645">Protease</keyword>
<dbReference type="Gene3D" id="3.40.390.10">
    <property type="entry name" value="Collagenase (Catalytic Domain)"/>
    <property type="match status" value="1"/>
</dbReference>
<evidence type="ECO:0000256" key="5">
    <source>
        <dbReference type="ARBA" id="ARBA00022833"/>
    </source>
</evidence>
<dbReference type="InterPro" id="IPR001567">
    <property type="entry name" value="Pept_M3A_M3B_dom"/>
</dbReference>
<feature type="chain" id="PRO_5020424771" evidence="8">
    <location>
        <begin position="25"/>
        <end position="686"/>
    </location>
</feature>
<dbReference type="Gene3D" id="1.10.1370.40">
    <property type="match status" value="1"/>
</dbReference>
<evidence type="ECO:0000256" key="3">
    <source>
        <dbReference type="ARBA" id="ARBA00022723"/>
    </source>
</evidence>
<name>A0A4Q7YWQ8_9BACT</name>
<keyword evidence="3 7" id="KW-0479">Metal-binding</keyword>
<evidence type="ECO:0000256" key="7">
    <source>
        <dbReference type="RuleBase" id="RU003435"/>
    </source>
</evidence>
<dbReference type="Gene3D" id="1.10.1370.10">
    <property type="entry name" value="Neurolysin, domain 3"/>
    <property type="match status" value="1"/>
</dbReference>
<evidence type="ECO:0000256" key="4">
    <source>
        <dbReference type="ARBA" id="ARBA00022801"/>
    </source>
</evidence>
<evidence type="ECO:0000313" key="10">
    <source>
        <dbReference type="EMBL" id="RZU41525.1"/>
    </source>
</evidence>
<comment type="cofactor">
    <cofactor evidence="7">
        <name>Zn(2+)</name>
        <dbReference type="ChEBI" id="CHEBI:29105"/>
    </cofactor>
    <text evidence="7">Binds 1 zinc ion.</text>
</comment>
<feature type="signal peptide" evidence="8">
    <location>
        <begin position="1"/>
        <end position="24"/>
    </location>
</feature>
<keyword evidence="8" id="KW-0732">Signal</keyword>
<organism evidence="10 11">
    <name type="scientific">Edaphobacter modestus</name>
    <dbReference type="NCBI Taxonomy" id="388466"/>
    <lineage>
        <taxon>Bacteria</taxon>
        <taxon>Pseudomonadati</taxon>
        <taxon>Acidobacteriota</taxon>
        <taxon>Terriglobia</taxon>
        <taxon>Terriglobales</taxon>
        <taxon>Acidobacteriaceae</taxon>
        <taxon>Edaphobacter</taxon>
    </lineage>
</organism>
<feature type="domain" description="Peptidase M3A/M3B catalytic" evidence="9">
    <location>
        <begin position="234"/>
        <end position="669"/>
    </location>
</feature>
<dbReference type="RefSeq" id="WP_130419430.1">
    <property type="nucleotide sequence ID" value="NZ_SHKW01000001.1"/>
</dbReference>
<dbReference type="AlphaFoldDB" id="A0A4Q7YWQ8"/>
<dbReference type="CDD" id="cd06455">
    <property type="entry name" value="M3A_TOP"/>
    <property type="match status" value="1"/>
</dbReference>
<dbReference type="Proteomes" id="UP000292958">
    <property type="component" value="Unassembled WGS sequence"/>
</dbReference>
<evidence type="ECO:0000256" key="6">
    <source>
        <dbReference type="ARBA" id="ARBA00023049"/>
    </source>
</evidence>
<reference evidence="10 11" key="1">
    <citation type="submission" date="2019-02" db="EMBL/GenBank/DDBJ databases">
        <title>Genomic Encyclopedia of Archaeal and Bacterial Type Strains, Phase II (KMG-II): from individual species to whole genera.</title>
        <authorList>
            <person name="Goeker M."/>
        </authorList>
    </citation>
    <scope>NUCLEOTIDE SEQUENCE [LARGE SCALE GENOMIC DNA]</scope>
    <source>
        <strain evidence="10 11">DSM 18101</strain>
    </source>
</reference>
<comment type="caution">
    <text evidence="10">The sequence shown here is derived from an EMBL/GenBank/DDBJ whole genome shotgun (WGS) entry which is preliminary data.</text>
</comment>
<dbReference type="PANTHER" id="PTHR11804:SF84">
    <property type="entry name" value="SACCHAROLYSIN"/>
    <property type="match status" value="1"/>
</dbReference>
<dbReference type="SUPFAM" id="SSF55486">
    <property type="entry name" value="Metalloproteases ('zincins'), catalytic domain"/>
    <property type="match status" value="1"/>
</dbReference>
<protein>
    <submittedName>
        <fullName evidence="10">Thimet oligopeptidase</fullName>
    </submittedName>
</protein>
<dbReference type="GO" id="GO:0046872">
    <property type="term" value="F:metal ion binding"/>
    <property type="evidence" value="ECO:0007669"/>
    <property type="project" value="UniProtKB-UniRule"/>
</dbReference>
<dbReference type="PANTHER" id="PTHR11804">
    <property type="entry name" value="PROTEASE M3 THIMET OLIGOPEPTIDASE-RELATED"/>
    <property type="match status" value="1"/>
</dbReference>
<dbReference type="InterPro" id="IPR024079">
    <property type="entry name" value="MetalloPept_cat_dom_sf"/>
</dbReference>
<keyword evidence="6 7" id="KW-0482">Metalloprotease</keyword>